<name>J5R4K1_TRIAS</name>
<dbReference type="Proteomes" id="UP000002748">
    <property type="component" value="Unassembled WGS sequence"/>
</dbReference>
<reference evidence="10 11" key="1">
    <citation type="journal article" date="2012" name="Eukaryot. Cell">
        <title>Draft genome sequence of CBS 2479, the standard type strain of Trichosporon asahii.</title>
        <authorList>
            <person name="Yang R.Y."/>
            <person name="Li H.T."/>
            <person name="Zhu H."/>
            <person name="Zhou G.P."/>
            <person name="Wang M."/>
            <person name="Wang L."/>
        </authorList>
    </citation>
    <scope>NUCLEOTIDE SEQUENCE [LARGE SCALE GENOMIC DNA]</scope>
    <source>
        <strain evidence="11">ATCC 90039 / CBS 2479 / JCM 2466 / KCTC 7840 / NCYC 2677 / UAMH 7654</strain>
    </source>
</reference>
<dbReference type="HOGENOM" id="CLU_1653381_0_0_1"/>
<dbReference type="InterPro" id="IPR027408">
    <property type="entry name" value="PNPase/RNase_PH_dom_sf"/>
</dbReference>
<sequence>MLRFAQLQSNQAMDTKLRRLLRPTTKTSSLFPEWYTESRSQICPVRQPSAPSAFAKPVDLAAVLSQLLLPALRLDLFPKLSIDIHILVLEADTDAAVLSSGLTAACAAVADAGIPLTGLVVGSLVSYSRRDAGAREAHEPQYDWGEHLGQCLRGEVEAFV</sequence>
<dbReference type="RefSeq" id="XP_014181842.1">
    <property type="nucleotide sequence ID" value="XM_014326367.1"/>
</dbReference>
<keyword evidence="7" id="KW-0694">RNA-binding</keyword>
<dbReference type="GO" id="GO:0071028">
    <property type="term" value="P:nuclear mRNA surveillance"/>
    <property type="evidence" value="ECO:0007669"/>
    <property type="project" value="TreeGrafter"/>
</dbReference>
<dbReference type="GO" id="GO:0071051">
    <property type="term" value="P:poly(A)-dependent snoRNA 3'-end processing"/>
    <property type="evidence" value="ECO:0007669"/>
    <property type="project" value="TreeGrafter"/>
</dbReference>
<dbReference type="GO" id="GO:0006364">
    <property type="term" value="P:rRNA processing"/>
    <property type="evidence" value="ECO:0007669"/>
    <property type="project" value="UniProtKB-KW"/>
</dbReference>
<keyword evidence="4" id="KW-0963">Cytoplasm</keyword>
<evidence type="ECO:0000256" key="2">
    <source>
        <dbReference type="ARBA" id="ARBA00004496"/>
    </source>
</evidence>
<evidence type="ECO:0000256" key="5">
    <source>
        <dbReference type="ARBA" id="ARBA00022552"/>
    </source>
</evidence>
<accession>J5R4K1</accession>
<gene>
    <name evidence="10" type="ORF">A1Q1_08220</name>
</gene>
<dbReference type="PANTHER" id="PTHR11953">
    <property type="entry name" value="EXOSOME COMPLEX COMPONENT"/>
    <property type="match status" value="1"/>
</dbReference>
<keyword evidence="8" id="KW-0539">Nucleus</keyword>
<dbReference type="InterPro" id="IPR050080">
    <property type="entry name" value="RNase_PH"/>
</dbReference>
<keyword evidence="10" id="KW-0269">Exonuclease</keyword>
<comment type="caution">
    <text evidence="10">The sequence shown here is derived from an EMBL/GenBank/DDBJ whole genome shotgun (WGS) entry which is preliminary data.</text>
</comment>
<dbReference type="VEuPathDB" id="FungiDB:A1Q1_08220"/>
<evidence type="ECO:0000313" key="11">
    <source>
        <dbReference type="Proteomes" id="UP000002748"/>
    </source>
</evidence>
<keyword evidence="10" id="KW-0378">Hydrolase</keyword>
<dbReference type="Pfam" id="PF01138">
    <property type="entry name" value="RNase_PH"/>
    <property type="match status" value="1"/>
</dbReference>
<dbReference type="GO" id="GO:0003723">
    <property type="term" value="F:RNA binding"/>
    <property type="evidence" value="ECO:0007669"/>
    <property type="project" value="UniProtKB-KW"/>
</dbReference>
<protein>
    <submittedName>
        <fullName evidence="10">Putative exosome complex exonuclease 1</fullName>
    </submittedName>
</protein>
<dbReference type="GO" id="GO:0000176">
    <property type="term" value="C:nuclear exosome (RNase complex)"/>
    <property type="evidence" value="ECO:0007669"/>
    <property type="project" value="TreeGrafter"/>
</dbReference>
<dbReference type="GO" id="GO:0034475">
    <property type="term" value="P:U4 snRNA 3'-end processing"/>
    <property type="evidence" value="ECO:0007669"/>
    <property type="project" value="TreeGrafter"/>
</dbReference>
<comment type="subcellular location">
    <subcellularLocation>
        <location evidence="2">Cytoplasm</location>
    </subcellularLocation>
    <subcellularLocation>
        <location evidence="1">Nucleus</location>
    </subcellularLocation>
</comment>
<evidence type="ECO:0000256" key="4">
    <source>
        <dbReference type="ARBA" id="ARBA00022490"/>
    </source>
</evidence>
<keyword evidence="10" id="KW-0540">Nuclease</keyword>
<evidence type="ECO:0000313" key="10">
    <source>
        <dbReference type="EMBL" id="EJT50668.1"/>
    </source>
</evidence>
<dbReference type="EMBL" id="ALBS01000096">
    <property type="protein sequence ID" value="EJT50668.1"/>
    <property type="molecule type" value="Genomic_DNA"/>
</dbReference>
<dbReference type="InterPro" id="IPR001247">
    <property type="entry name" value="ExoRNase_PH_dom1"/>
</dbReference>
<dbReference type="PANTHER" id="PTHR11953:SF2">
    <property type="entry name" value="EXOSOME COMPLEX COMPONENT MTR3"/>
    <property type="match status" value="1"/>
</dbReference>
<comment type="similarity">
    <text evidence="3">Belongs to the RNase PH family.</text>
</comment>
<dbReference type="SUPFAM" id="SSF54211">
    <property type="entry name" value="Ribosomal protein S5 domain 2-like"/>
    <property type="match status" value="1"/>
</dbReference>
<keyword evidence="5" id="KW-0698">rRNA processing</keyword>
<dbReference type="GO" id="GO:0016075">
    <property type="term" value="P:rRNA catabolic process"/>
    <property type="evidence" value="ECO:0007669"/>
    <property type="project" value="TreeGrafter"/>
</dbReference>
<organism evidence="10 11">
    <name type="scientific">Trichosporon asahii var. asahii (strain ATCC 90039 / CBS 2479 / JCM 2466 / KCTC 7840 / NBRC 103889/ NCYC 2677 / UAMH 7654)</name>
    <name type="common">Yeast</name>
    <dbReference type="NCBI Taxonomy" id="1186058"/>
    <lineage>
        <taxon>Eukaryota</taxon>
        <taxon>Fungi</taxon>
        <taxon>Dikarya</taxon>
        <taxon>Basidiomycota</taxon>
        <taxon>Agaricomycotina</taxon>
        <taxon>Tremellomycetes</taxon>
        <taxon>Trichosporonales</taxon>
        <taxon>Trichosporonaceae</taxon>
        <taxon>Trichosporon</taxon>
    </lineage>
</organism>
<dbReference type="GeneID" id="25991732"/>
<dbReference type="InterPro" id="IPR020568">
    <property type="entry name" value="Ribosomal_Su5_D2-typ_SF"/>
</dbReference>
<evidence type="ECO:0000256" key="1">
    <source>
        <dbReference type="ARBA" id="ARBA00004123"/>
    </source>
</evidence>
<evidence type="ECO:0000256" key="3">
    <source>
        <dbReference type="ARBA" id="ARBA00006678"/>
    </source>
</evidence>
<dbReference type="GO" id="GO:0004527">
    <property type="term" value="F:exonuclease activity"/>
    <property type="evidence" value="ECO:0007669"/>
    <property type="project" value="UniProtKB-KW"/>
</dbReference>
<feature type="domain" description="Exoribonuclease phosphorolytic" evidence="9">
    <location>
        <begin position="49"/>
        <end position="115"/>
    </location>
</feature>
<dbReference type="AlphaFoldDB" id="J5R4K1"/>
<evidence type="ECO:0000256" key="7">
    <source>
        <dbReference type="ARBA" id="ARBA00022884"/>
    </source>
</evidence>
<dbReference type="KEGG" id="tasa:A1Q1_08220"/>
<evidence type="ECO:0000256" key="8">
    <source>
        <dbReference type="ARBA" id="ARBA00023242"/>
    </source>
</evidence>
<keyword evidence="6" id="KW-0271">Exosome</keyword>
<evidence type="ECO:0000256" key="6">
    <source>
        <dbReference type="ARBA" id="ARBA00022835"/>
    </source>
</evidence>
<dbReference type="GO" id="GO:0000177">
    <property type="term" value="C:cytoplasmic exosome (RNase complex)"/>
    <property type="evidence" value="ECO:0007669"/>
    <property type="project" value="TreeGrafter"/>
</dbReference>
<dbReference type="Gene3D" id="3.30.230.70">
    <property type="entry name" value="GHMP Kinase, N-terminal domain"/>
    <property type="match status" value="1"/>
</dbReference>
<dbReference type="OrthoDB" id="2504340at2759"/>
<dbReference type="GO" id="GO:0005730">
    <property type="term" value="C:nucleolus"/>
    <property type="evidence" value="ECO:0007669"/>
    <property type="project" value="TreeGrafter"/>
</dbReference>
<proteinExistence type="inferred from homology"/>
<evidence type="ECO:0000259" key="9">
    <source>
        <dbReference type="Pfam" id="PF01138"/>
    </source>
</evidence>